<evidence type="ECO:0000313" key="1">
    <source>
        <dbReference type="EMBL" id="MCE9237241.1"/>
    </source>
</evidence>
<evidence type="ECO:0000313" key="2">
    <source>
        <dbReference type="Proteomes" id="UP001200544"/>
    </source>
</evidence>
<gene>
    <name evidence="1" type="ORF">K0H07_08730</name>
</gene>
<reference evidence="1" key="1">
    <citation type="submission" date="2021-07" db="EMBL/GenBank/DDBJ databases">
        <title>Comparative genomics of Bacteroides fragilis group isolates reveals species-dependent resistance mechanisms and validates clinical tools for resistance prediction.</title>
        <authorList>
            <person name="Wallace M.J."/>
            <person name="Jean S."/>
            <person name="Wallace M.A."/>
            <person name="Carey-Ann B.D."/>
            <person name="Dantas G."/>
        </authorList>
    </citation>
    <scope>NUCLEOTIDE SEQUENCE</scope>
    <source>
        <strain evidence="1">BJH_160</strain>
    </source>
</reference>
<comment type="caution">
    <text evidence="1">The sequence shown here is derived from an EMBL/GenBank/DDBJ whole genome shotgun (WGS) entry which is preliminary data.</text>
</comment>
<dbReference type="AlphaFoldDB" id="A0AAW4Z813"/>
<organism evidence="1 2">
    <name type="scientific">Bacteroides thetaiotaomicron</name>
    <dbReference type="NCBI Taxonomy" id="818"/>
    <lineage>
        <taxon>Bacteria</taxon>
        <taxon>Pseudomonadati</taxon>
        <taxon>Bacteroidota</taxon>
        <taxon>Bacteroidia</taxon>
        <taxon>Bacteroidales</taxon>
        <taxon>Bacteroidaceae</taxon>
        <taxon>Bacteroides</taxon>
    </lineage>
</organism>
<sequence>MRNYKYTKETLDVALQGLQSKDVAERKKYISFISNASRSEVFGKTCDTLGVQSWFLLPENREKLINAIHQETEPKLLWEYLLIIDSVCDRYIDASFYTKDFTKEPLCVEFKQRAYEVAKQYSKHSSAIVRQMSGSIIGYMGDNDVWDIFCDVMAKKRDYTTISHITLGIVWFCKKVNVNDGHIFGGTMTEDQRTNILNSLQSVYERSSNRSIKGICLRTIEKLENIEEVANNHLNS</sequence>
<dbReference type="RefSeq" id="WP_234128675.1">
    <property type="nucleotide sequence ID" value="NZ_JAHYQA010000004.1"/>
</dbReference>
<name>A0AAW4Z813_BACT4</name>
<proteinExistence type="predicted"/>
<evidence type="ECO:0008006" key="3">
    <source>
        <dbReference type="Google" id="ProtNLM"/>
    </source>
</evidence>
<dbReference type="EMBL" id="JAHYQA010000004">
    <property type="protein sequence ID" value="MCE9237241.1"/>
    <property type="molecule type" value="Genomic_DNA"/>
</dbReference>
<dbReference type="Proteomes" id="UP001200544">
    <property type="component" value="Unassembled WGS sequence"/>
</dbReference>
<accession>A0AAW4Z813</accession>
<protein>
    <recommendedName>
        <fullName evidence="3">DNA alkylation repair protein</fullName>
    </recommendedName>
</protein>